<keyword evidence="1 4" id="KW-0489">Methyltransferase</keyword>
<reference evidence="4 5" key="1">
    <citation type="submission" date="2016-06" db="EMBL/GenBank/DDBJ databases">
        <title>Complete genome sequence of a deep-branching marine Gamma Proteobacterium Woeseia oceani type strain XK5.</title>
        <authorList>
            <person name="Mu D."/>
            <person name="Du Z."/>
        </authorList>
    </citation>
    <scope>NUCLEOTIDE SEQUENCE [LARGE SCALE GENOMIC DNA]</scope>
    <source>
        <strain evidence="4 5">XK5</strain>
    </source>
</reference>
<dbReference type="GO" id="GO:0032259">
    <property type="term" value="P:methylation"/>
    <property type="evidence" value="ECO:0007669"/>
    <property type="project" value="UniProtKB-KW"/>
</dbReference>
<dbReference type="Pfam" id="PF10017">
    <property type="entry name" value="Methyltransf_33"/>
    <property type="match status" value="1"/>
</dbReference>
<dbReference type="KEGG" id="woc:BA177_17705"/>
<keyword evidence="2 4" id="KW-0808">Transferase</keyword>
<accession>A0A193LK14</accession>
<evidence type="ECO:0000256" key="2">
    <source>
        <dbReference type="ARBA" id="ARBA00022679"/>
    </source>
</evidence>
<dbReference type="EMBL" id="CP016268">
    <property type="protein sequence ID" value="ANO52778.1"/>
    <property type="molecule type" value="Genomic_DNA"/>
</dbReference>
<evidence type="ECO:0000259" key="3">
    <source>
        <dbReference type="Pfam" id="PF10017"/>
    </source>
</evidence>
<feature type="domain" description="Histidine-specific methyltransferase SAM-dependent" evidence="3">
    <location>
        <begin position="22"/>
        <end position="320"/>
    </location>
</feature>
<dbReference type="GO" id="GO:0008168">
    <property type="term" value="F:methyltransferase activity"/>
    <property type="evidence" value="ECO:0007669"/>
    <property type="project" value="UniProtKB-KW"/>
</dbReference>
<dbReference type="Proteomes" id="UP000092695">
    <property type="component" value="Chromosome"/>
</dbReference>
<dbReference type="InterPro" id="IPR051128">
    <property type="entry name" value="EgtD_Methyltrsf_superfamily"/>
</dbReference>
<dbReference type="PANTHER" id="PTHR43397">
    <property type="entry name" value="ERGOTHIONEINE BIOSYNTHESIS PROTEIN 1"/>
    <property type="match status" value="1"/>
</dbReference>
<keyword evidence="5" id="KW-1185">Reference proteome</keyword>
<evidence type="ECO:0000313" key="5">
    <source>
        <dbReference type="Proteomes" id="UP000092695"/>
    </source>
</evidence>
<dbReference type="STRING" id="1548547.BA177_17705"/>
<gene>
    <name evidence="4" type="ORF">BA177_17705</name>
</gene>
<sequence>MAQDAPPLELTEQDATVTDDLAEILEGLSRPQKTLSPKFFYDEKGSSLFEQITELPEYYPTQTELSIMQDKVHEMVALIGAEASLIEFGSGSSLKIRLLLEHMIRPAAYVPVDISKEHLLASAESLAADFPNIEILPVAADFTQPFALPNPVISPVRNIIYFPGSTIGNFSPEDAKSLLEVMHQEAGEGGALLIGVDLQKSVEVLERAYDDSAGITASFNLNLLQRLNNEFGANFDIDAFEHVAHYNSTKSRIEMHLKSLKAQTVTIGGRRFEFAAGELLHTENSHKYTLASFSKLASSAGFTVHTVWMDEREYFSIQYCVRD</sequence>
<dbReference type="InterPro" id="IPR017804">
    <property type="entry name" value="MeTrfase_EgtD-like"/>
</dbReference>
<dbReference type="RefSeq" id="WP_068618435.1">
    <property type="nucleotide sequence ID" value="NZ_CP016268.1"/>
</dbReference>
<dbReference type="OrthoDB" id="5289726at2"/>
<dbReference type="SUPFAM" id="SSF53335">
    <property type="entry name" value="S-adenosyl-L-methionine-dependent methyltransferases"/>
    <property type="match status" value="1"/>
</dbReference>
<protein>
    <submittedName>
        <fullName evidence="4">Dimethylhistidine N-methyltransferase</fullName>
    </submittedName>
</protein>
<dbReference type="NCBIfam" id="TIGR03438">
    <property type="entry name" value="egtD_ergothio"/>
    <property type="match status" value="1"/>
</dbReference>
<dbReference type="AlphaFoldDB" id="A0A193LK14"/>
<dbReference type="PANTHER" id="PTHR43397:SF1">
    <property type="entry name" value="ERGOTHIONEINE BIOSYNTHESIS PROTEIN 1"/>
    <property type="match status" value="1"/>
</dbReference>
<dbReference type="InterPro" id="IPR019257">
    <property type="entry name" value="MeTrfase_dom"/>
</dbReference>
<name>A0A193LK14_9GAMM</name>
<dbReference type="InterPro" id="IPR029063">
    <property type="entry name" value="SAM-dependent_MTases_sf"/>
</dbReference>
<organism evidence="4 5">
    <name type="scientific">Woeseia oceani</name>
    <dbReference type="NCBI Taxonomy" id="1548547"/>
    <lineage>
        <taxon>Bacteria</taxon>
        <taxon>Pseudomonadati</taxon>
        <taxon>Pseudomonadota</taxon>
        <taxon>Gammaproteobacteria</taxon>
        <taxon>Woeseiales</taxon>
        <taxon>Woeseiaceae</taxon>
        <taxon>Woeseia</taxon>
    </lineage>
</organism>
<evidence type="ECO:0000256" key="1">
    <source>
        <dbReference type="ARBA" id="ARBA00022603"/>
    </source>
</evidence>
<dbReference type="InterPro" id="IPR035094">
    <property type="entry name" value="EgtD"/>
</dbReference>
<dbReference type="Gene3D" id="3.40.50.150">
    <property type="entry name" value="Vaccinia Virus protein VP39"/>
    <property type="match status" value="1"/>
</dbReference>
<dbReference type="PIRSF" id="PIRSF018005">
    <property type="entry name" value="UCP018005"/>
    <property type="match status" value="1"/>
</dbReference>
<evidence type="ECO:0000313" key="4">
    <source>
        <dbReference type="EMBL" id="ANO52778.1"/>
    </source>
</evidence>
<proteinExistence type="predicted"/>